<dbReference type="PANTHER" id="PTHR22916">
    <property type="entry name" value="GLYCOSYLTRANSFERASE"/>
    <property type="match status" value="1"/>
</dbReference>
<organism evidence="2">
    <name type="scientific">uncultured Nocardioides sp</name>
    <dbReference type="NCBI Taxonomy" id="198441"/>
    <lineage>
        <taxon>Bacteria</taxon>
        <taxon>Bacillati</taxon>
        <taxon>Actinomycetota</taxon>
        <taxon>Actinomycetes</taxon>
        <taxon>Propionibacteriales</taxon>
        <taxon>Nocardioidaceae</taxon>
        <taxon>Nocardioides</taxon>
        <taxon>environmental samples</taxon>
    </lineage>
</organism>
<evidence type="ECO:0000259" key="1">
    <source>
        <dbReference type="Pfam" id="PF00535"/>
    </source>
</evidence>
<dbReference type="GO" id="GO:0016758">
    <property type="term" value="F:hexosyltransferase activity"/>
    <property type="evidence" value="ECO:0007669"/>
    <property type="project" value="UniProtKB-ARBA"/>
</dbReference>
<name>A0A6J4NJ21_9ACTN</name>
<dbReference type="SUPFAM" id="SSF53448">
    <property type="entry name" value="Nucleotide-diphospho-sugar transferases"/>
    <property type="match status" value="1"/>
</dbReference>
<reference evidence="2" key="1">
    <citation type="submission" date="2020-02" db="EMBL/GenBank/DDBJ databases">
        <authorList>
            <person name="Meier V. D."/>
        </authorList>
    </citation>
    <scope>NUCLEOTIDE SEQUENCE</scope>
    <source>
        <strain evidence="2">AVDCRST_MAG60</strain>
    </source>
</reference>
<dbReference type="EMBL" id="CADCUN010000128">
    <property type="protein sequence ID" value="CAA9385901.1"/>
    <property type="molecule type" value="Genomic_DNA"/>
</dbReference>
<dbReference type="InterPro" id="IPR001173">
    <property type="entry name" value="Glyco_trans_2-like"/>
</dbReference>
<dbReference type="PANTHER" id="PTHR22916:SF3">
    <property type="entry name" value="UDP-GLCNAC:BETAGAL BETA-1,3-N-ACETYLGLUCOSAMINYLTRANSFERASE-LIKE PROTEIN 1"/>
    <property type="match status" value="1"/>
</dbReference>
<accession>A0A6J4NJ21</accession>
<keyword evidence="2" id="KW-0808">Transferase</keyword>
<sequence>MSRPPVLEIFVPYWGDPALLDACIDSVLAQDDPDWVMTIVDDCYPDATVARRLAAEPDARITYLRNERNLGITGNYERCRELATGDLMMFLGCDDLLLPDFVRRIKDLHREFPRAAILQVGVRVVDEHGTPIDPLTDKVKRAIMPRVGDRAELGGERLAQSLLRGDWLYWPSLVFRTDALRDHPFREGLPIIQDLALVIDMTAAGETLALDRTVSFAYRRHTASASSSSLLHGSRFADERRYYRDAAAEMAALGWRRAARTARLRWTSRLHAATLVPGALAARDRAGLRTLWSHAAER</sequence>
<dbReference type="Pfam" id="PF00535">
    <property type="entry name" value="Glycos_transf_2"/>
    <property type="match status" value="1"/>
</dbReference>
<proteinExistence type="predicted"/>
<dbReference type="AlphaFoldDB" id="A0A6J4NJ21"/>
<gene>
    <name evidence="2" type="ORF">AVDCRST_MAG60-1218</name>
</gene>
<dbReference type="CDD" id="cd00761">
    <property type="entry name" value="Glyco_tranf_GTA_type"/>
    <property type="match status" value="1"/>
</dbReference>
<evidence type="ECO:0000313" key="2">
    <source>
        <dbReference type="EMBL" id="CAA9385901.1"/>
    </source>
</evidence>
<protein>
    <submittedName>
        <fullName evidence="2">Glycosyl transferase, family 2</fullName>
    </submittedName>
</protein>
<dbReference type="InterPro" id="IPR029044">
    <property type="entry name" value="Nucleotide-diphossugar_trans"/>
</dbReference>
<feature type="domain" description="Glycosyltransferase 2-like" evidence="1">
    <location>
        <begin position="9"/>
        <end position="122"/>
    </location>
</feature>
<dbReference type="Gene3D" id="3.90.550.10">
    <property type="entry name" value="Spore Coat Polysaccharide Biosynthesis Protein SpsA, Chain A"/>
    <property type="match status" value="1"/>
</dbReference>